<evidence type="ECO:0000313" key="2">
    <source>
        <dbReference type="Proteomes" id="UP000054383"/>
    </source>
</evidence>
<name>A0A0U1MC15_TALIS</name>
<dbReference type="Proteomes" id="UP000054383">
    <property type="component" value="Unassembled WGS sequence"/>
</dbReference>
<dbReference type="AlphaFoldDB" id="A0A0U1MC15"/>
<sequence length="579" mass="61815">MSPPWQSPAPTLDHITASTALPCSFTPSLMPNILCCLAGSAARAPSTWTGSFARLRLAAAASSPVRRISSVGPSNGNLHAITWTCAKPHHLTPGNIASSFPHLRPASPHNQVVPVILASPEFASWIDTSTSRLADWVNPLLRCIYPSEPPAVVYTAAAVVDKIATQRNANIVQNASSGVEGLSLLLVDASEITTSAAQPVQLRGSSAAEPALFFSTQTASSEHFAFSEQGMHTSRQVGLRLANTVFVNGKDRTLLGMRWTYDATSNKYFLDNWKDLSVCEVNFVSGKARSSVNVPLHPVTRRRSVVSSMGNILRQLSNTTPSSTADPSDAIPASSELEKELPKYVNELGIPHQRVAVWALVEPLNSLLSQTQHGQNNIEQSIVNGSRIHRVVSGGGGWGKKQGLLSLDPEISFRDESIHPLSLDQTLSTQSSTAKSDEVPDISELSDLLGEGLEEKIASLSQVTPVGHGIQFLVATESEAGEKTADHQEYRNGHEVSCSFGVSSSVGSELTIPQPALAQDTQTSVDSSENVLVIPNHFGGMSETAISYSQQTKSSASSEDGQCQTKLSVPGSRVDLWLS</sequence>
<evidence type="ECO:0000313" key="1">
    <source>
        <dbReference type="EMBL" id="CRG92641.1"/>
    </source>
</evidence>
<dbReference type="EMBL" id="CVMT01000013">
    <property type="protein sequence ID" value="CRG92641.1"/>
    <property type="molecule type" value="Genomic_DNA"/>
</dbReference>
<organism evidence="1 2">
    <name type="scientific">Talaromyces islandicus</name>
    <name type="common">Penicillium islandicum</name>
    <dbReference type="NCBI Taxonomy" id="28573"/>
    <lineage>
        <taxon>Eukaryota</taxon>
        <taxon>Fungi</taxon>
        <taxon>Dikarya</taxon>
        <taxon>Ascomycota</taxon>
        <taxon>Pezizomycotina</taxon>
        <taxon>Eurotiomycetes</taxon>
        <taxon>Eurotiomycetidae</taxon>
        <taxon>Eurotiales</taxon>
        <taxon>Trichocomaceae</taxon>
        <taxon>Talaromyces</taxon>
        <taxon>Talaromyces sect. Islandici</taxon>
    </lineage>
</organism>
<dbReference type="OMA" id="VWAMVTP"/>
<accession>A0A0U1MC15</accession>
<proteinExistence type="predicted"/>
<protein>
    <submittedName>
        <fullName evidence="1">Uncharacterized protein</fullName>
    </submittedName>
</protein>
<dbReference type="STRING" id="28573.A0A0U1MC15"/>
<dbReference type="OrthoDB" id="1744869at2759"/>
<reference evidence="1 2" key="1">
    <citation type="submission" date="2015-04" db="EMBL/GenBank/DDBJ databases">
        <authorList>
            <person name="Syromyatnikov M.Y."/>
            <person name="Popov V.N."/>
        </authorList>
    </citation>
    <scope>NUCLEOTIDE SEQUENCE [LARGE SCALE GENOMIC DNA]</scope>
    <source>
        <strain evidence="1">WF-38-12</strain>
    </source>
</reference>
<gene>
    <name evidence="1" type="ORF">PISL3812_09704</name>
</gene>
<keyword evidence="2" id="KW-1185">Reference proteome</keyword>